<evidence type="ECO:0000313" key="3">
    <source>
        <dbReference type="Proteomes" id="UP000663852"/>
    </source>
</evidence>
<evidence type="ECO:0000313" key="2">
    <source>
        <dbReference type="EMBL" id="CAF1429083.1"/>
    </source>
</evidence>
<feature type="compositionally biased region" description="Polar residues" evidence="1">
    <location>
        <begin position="415"/>
        <end position="427"/>
    </location>
</feature>
<feature type="compositionally biased region" description="Basic and acidic residues" evidence="1">
    <location>
        <begin position="441"/>
        <end position="457"/>
    </location>
</feature>
<dbReference type="AlphaFoldDB" id="A0A815MXV8"/>
<sequence>MNRPNLILLECKDVNIFLENTTKRRPYIDEKVKPLLEDDAFPDQAATIAANLLDRCKYTLESTHRPIEREPYQIKFFLESGIMRLRLDAFAWFDYILPIHHSDPVHRARIAREYVSECLERKHKSISSRRIVCPTNRESSKSREAYICMDRNCRSNSCRRHVPQKCRDKVRLIHGDMGECSQHFPDSTFITSFTIGNEQFVLYSRWESTRDVLLFPVRHSTNEYFAKSPAAWQAIAEVKRKLCAIISRIRRDQRIDSPIESVAFNFGSWTSEIGKNKYATIAHAHAHLVLTPEAILAFHTNIKPHYFSPEENLYILNLTGCYRDPDDHEYNDAIALQHSRLLSYHIEQTEARFKSIEDNMVTKDMLAEFKKELFEEIHLLLGNIQRTSIPTPDTTNEEPSEPAVEDGLDDASAPQILSDNTNTTIPSKLSRWQKKKAKKRRQEERKQEEDKLKMQTK</sequence>
<dbReference type="Proteomes" id="UP000663852">
    <property type="component" value="Unassembled WGS sequence"/>
</dbReference>
<feature type="region of interest" description="Disordered" evidence="1">
    <location>
        <begin position="387"/>
        <end position="457"/>
    </location>
</feature>
<reference evidence="2" key="1">
    <citation type="submission" date="2021-02" db="EMBL/GenBank/DDBJ databases">
        <authorList>
            <person name="Nowell W R."/>
        </authorList>
    </citation>
    <scope>NUCLEOTIDE SEQUENCE</scope>
</reference>
<comment type="caution">
    <text evidence="2">The sequence shown here is derived from an EMBL/GenBank/DDBJ whole genome shotgun (WGS) entry which is preliminary data.</text>
</comment>
<proteinExistence type="predicted"/>
<name>A0A815MXV8_ADIRI</name>
<feature type="compositionally biased region" description="Basic residues" evidence="1">
    <location>
        <begin position="431"/>
        <end position="440"/>
    </location>
</feature>
<feature type="compositionally biased region" description="Acidic residues" evidence="1">
    <location>
        <begin position="395"/>
        <end position="409"/>
    </location>
</feature>
<evidence type="ECO:0000256" key="1">
    <source>
        <dbReference type="SAM" id="MobiDB-lite"/>
    </source>
</evidence>
<dbReference type="OrthoDB" id="2395269at2759"/>
<dbReference type="EMBL" id="CAJNOJ010000389">
    <property type="protein sequence ID" value="CAF1429083.1"/>
    <property type="molecule type" value="Genomic_DNA"/>
</dbReference>
<protein>
    <submittedName>
        <fullName evidence="2">Uncharacterized protein</fullName>
    </submittedName>
</protein>
<gene>
    <name evidence="2" type="ORF">EDS130_LOCUS38077</name>
</gene>
<accession>A0A815MXV8</accession>
<organism evidence="2 3">
    <name type="scientific">Adineta ricciae</name>
    <name type="common">Rotifer</name>
    <dbReference type="NCBI Taxonomy" id="249248"/>
    <lineage>
        <taxon>Eukaryota</taxon>
        <taxon>Metazoa</taxon>
        <taxon>Spiralia</taxon>
        <taxon>Gnathifera</taxon>
        <taxon>Rotifera</taxon>
        <taxon>Eurotatoria</taxon>
        <taxon>Bdelloidea</taxon>
        <taxon>Adinetida</taxon>
        <taxon>Adinetidae</taxon>
        <taxon>Adineta</taxon>
    </lineage>
</organism>